<dbReference type="Proteomes" id="UP000277582">
    <property type="component" value="Unassembled WGS sequence"/>
</dbReference>
<keyword evidence="4" id="KW-1185">Reference proteome</keyword>
<evidence type="ECO:0000313" key="5">
    <source>
        <dbReference type="Proteomes" id="UP000316217"/>
    </source>
</evidence>
<organism evidence="2 4">
    <name type="scientific">Candidatus Methanodesulfokora washburnensis</name>
    <dbReference type="NCBI Taxonomy" id="2478471"/>
    <lineage>
        <taxon>Archaea</taxon>
        <taxon>Thermoproteota</taxon>
        <taxon>Candidatus Korarchaeia</taxon>
        <taxon>Candidatus Korarchaeia incertae sedis</taxon>
        <taxon>Candidatus Methanodesulfokora</taxon>
    </lineage>
</organism>
<name>A0A3R9PF49_9CREN</name>
<gene>
    <name evidence="2" type="ORF">D6D85_12700</name>
    <name evidence="3" type="ORF">EF810_04980</name>
</gene>
<reference evidence="2 4" key="1">
    <citation type="submission" date="2018-10" db="EMBL/GenBank/DDBJ databases">
        <title>Co-occurring genomic capacity for anaerobic methane metabolism and dissimilatory sulfite reduction discovered in the Korarchaeota.</title>
        <authorList>
            <person name="Mckay L.J."/>
            <person name="Dlakic M."/>
            <person name="Fields M.W."/>
            <person name="Delmont T.O."/>
            <person name="Eren A.M."/>
            <person name="Jay Z.J."/>
            <person name="Klingelsmith K.B."/>
            <person name="Rusch D.B."/>
            <person name="Inskeep W.P."/>
        </authorList>
    </citation>
    <scope>NUCLEOTIDE SEQUENCE [LARGE SCALE GENOMIC DNA]</scope>
    <source>
        <strain evidence="2 4">MDKW</strain>
    </source>
</reference>
<evidence type="ECO:0000313" key="3">
    <source>
        <dbReference type="EMBL" id="RZN61420.1"/>
    </source>
</evidence>
<feature type="domain" description="PIN" evidence="1">
    <location>
        <begin position="8"/>
        <end position="122"/>
    </location>
</feature>
<evidence type="ECO:0000259" key="1">
    <source>
        <dbReference type="Pfam" id="PF01850"/>
    </source>
</evidence>
<dbReference type="SUPFAM" id="SSF88723">
    <property type="entry name" value="PIN domain-like"/>
    <property type="match status" value="1"/>
</dbReference>
<dbReference type="Pfam" id="PF01850">
    <property type="entry name" value="PIN"/>
    <property type="match status" value="1"/>
</dbReference>
<dbReference type="EMBL" id="RXII01000075">
    <property type="protein sequence ID" value="RZN61420.1"/>
    <property type="molecule type" value="Genomic_DNA"/>
</dbReference>
<evidence type="ECO:0000313" key="2">
    <source>
        <dbReference type="EMBL" id="RSN72724.1"/>
    </source>
</evidence>
<dbReference type="EMBL" id="RCOS01000141">
    <property type="protein sequence ID" value="RSN72724.1"/>
    <property type="molecule type" value="Genomic_DNA"/>
</dbReference>
<reference evidence="3 5" key="2">
    <citation type="journal article" date="2019" name="Nat. Microbiol.">
        <title>Wide diversity of methane and short-chain alkane metabolisms in uncultured archaea.</title>
        <authorList>
            <person name="Borrel G."/>
            <person name="Adam P.S."/>
            <person name="McKay L.J."/>
            <person name="Chen L.X."/>
            <person name="Sierra-Garcia I.N."/>
            <person name="Sieber C.M."/>
            <person name="Letourneur Q."/>
            <person name="Ghozlane A."/>
            <person name="Andersen G.L."/>
            <person name="Li W.J."/>
            <person name="Hallam S.J."/>
            <person name="Muyzer G."/>
            <person name="de Oliveira V.M."/>
            <person name="Inskeep W.P."/>
            <person name="Banfield J.F."/>
            <person name="Gribaldo S."/>
        </authorList>
    </citation>
    <scope>NUCLEOTIDE SEQUENCE [LARGE SCALE GENOMIC DNA]</scope>
    <source>
        <strain evidence="3">NM4</strain>
    </source>
</reference>
<comment type="caution">
    <text evidence="2">The sequence shown here is derived from an EMBL/GenBank/DDBJ whole genome shotgun (WGS) entry which is preliminary data.</text>
</comment>
<sequence length="134" mass="15131">MPLMENDVIFAYLNKHDPNHNTAKKIFNKLKNGEITVEISSVSLVEMELIYRSEKMEDKLLEDLAAMVVLPNVKYVPLTPDIAVASVYLRKTLNLTFFDSHYAATALSLDGRIISFDQVYEGVPGLTRIKPETV</sequence>
<dbReference type="AlphaFoldDB" id="A0A3R9PF49"/>
<protein>
    <submittedName>
        <fullName evidence="2">PIN domain-containing protein</fullName>
    </submittedName>
</protein>
<accession>A0A3R9PF49</accession>
<dbReference type="Gene3D" id="3.40.50.1010">
    <property type="entry name" value="5'-nuclease"/>
    <property type="match status" value="1"/>
</dbReference>
<proteinExistence type="predicted"/>
<dbReference type="InterPro" id="IPR002716">
    <property type="entry name" value="PIN_dom"/>
</dbReference>
<evidence type="ECO:0000313" key="4">
    <source>
        <dbReference type="Proteomes" id="UP000277582"/>
    </source>
</evidence>
<dbReference type="InterPro" id="IPR029060">
    <property type="entry name" value="PIN-like_dom_sf"/>
</dbReference>
<dbReference type="RefSeq" id="WP_125672331.1">
    <property type="nucleotide sequence ID" value="NZ_RCOS01000141.1"/>
</dbReference>
<dbReference type="Proteomes" id="UP000316217">
    <property type="component" value="Unassembled WGS sequence"/>
</dbReference>